<dbReference type="Proteomes" id="UP000654075">
    <property type="component" value="Unassembled WGS sequence"/>
</dbReference>
<protein>
    <recommendedName>
        <fullName evidence="5">Protein xylosyltransferase</fullName>
    </recommendedName>
</protein>
<dbReference type="EMBL" id="CAJNNV010006372">
    <property type="protein sequence ID" value="CAE8593488.1"/>
    <property type="molecule type" value="Genomic_DNA"/>
</dbReference>
<gene>
    <name evidence="2" type="ORF">PGLA1383_LOCUS12077</name>
    <name evidence="3" type="ORF">PGLA2088_LOCUS28042</name>
</gene>
<organism evidence="2 4">
    <name type="scientific">Polarella glacialis</name>
    <name type="common">Dinoflagellate</name>
    <dbReference type="NCBI Taxonomy" id="89957"/>
    <lineage>
        <taxon>Eukaryota</taxon>
        <taxon>Sar</taxon>
        <taxon>Alveolata</taxon>
        <taxon>Dinophyceae</taxon>
        <taxon>Suessiales</taxon>
        <taxon>Suessiaceae</taxon>
        <taxon>Polarella</taxon>
    </lineage>
</organism>
<accession>A0A813DXS5</accession>
<proteinExistence type="predicted"/>
<feature type="chain" id="PRO_5035682116" description="Protein xylosyltransferase" evidence="1">
    <location>
        <begin position="37"/>
        <end position="391"/>
    </location>
</feature>
<comment type="caution">
    <text evidence="2">The sequence shown here is derived from an EMBL/GenBank/DDBJ whole genome shotgun (WGS) entry which is preliminary data.</text>
</comment>
<sequence>MPSRQRDGFRRYRSGIWGLSARWALFGPCLWKLVSADPRELRVQVNIPSAWQNLGLRLQLRRTLGRCGRQLQADGYLVEQLFFMGNPETSGFNVEEALREIQAFGDLVTLTAPDVDPPVSAEMIEQASGDPDLEKLIVGWPSSVGMRIAASMVWLLHNRPDFDYVVHLSDSSLARLPDLLREVSRHDNSSLVLGWLKESTSLTVAGGAQDGEVPCENCLEPPEQVRFCLDMIQTSMAGMDYRGCMRVAARCCNGASDCGYDDLLECSKPARTVGFNAALYYGTALAPRSPHPAAWVLGRRPAEFVAENSHDLRMRGASEVLLGFWLAALEDLHFVSLPLGQLLSIPEGASCASGAAPPLVVYGLDEDSWPRWFDEETCEIHCGWGGRLEED</sequence>
<reference evidence="2" key="1">
    <citation type="submission" date="2021-02" db="EMBL/GenBank/DDBJ databases">
        <authorList>
            <person name="Dougan E. K."/>
            <person name="Rhodes N."/>
            <person name="Thang M."/>
            <person name="Chan C."/>
        </authorList>
    </citation>
    <scope>NUCLEOTIDE SEQUENCE</scope>
</reference>
<keyword evidence="4" id="KW-1185">Reference proteome</keyword>
<dbReference type="OrthoDB" id="1158011at2759"/>
<dbReference type="EMBL" id="CAJNNW010027716">
    <property type="protein sequence ID" value="CAE8692802.1"/>
    <property type="molecule type" value="Genomic_DNA"/>
</dbReference>
<name>A0A813DXS5_POLGL</name>
<evidence type="ECO:0008006" key="5">
    <source>
        <dbReference type="Google" id="ProtNLM"/>
    </source>
</evidence>
<keyword evidence="1" id="KW-0732">Signal</keyword>
<evidence type="ECO:0000313" key="3">
    <source>
        <dbReference type="EMBL" id="CAE8692802.1"/>
    </source>
</evidence>
<dbReference type="Proteomes" id="UP000626109">
    <property type="component" value="Unassembled WGS sequence"/>
</dbReference>
<feature type="signal peptide" evidence="1">
    <location>
        <begin position="1"/>
        <end position="36"/>
    </location>
</feature>
<evidence type="ECO:0000256" key="1">
    <source>
        <dbReference type="SAM" id="SignalP"/>
    </source>
</evidence>
<dbReference type="AlphaFoldDB" id="A0A813DXS5"/>
<evidence type="ECO:0000313" key="2">
    <source>
        <dbReference type="EMBL" id="CAE8593488.1"/>
    </source>
</evidence>
<evidence type="ECO:0000313" key="4">
    <source>
        <dbReference type="Proteomes" id="UP000654075"/>
    </source>
</evidence>